<keyword evidence="2" id="KW-1133">Transmembrane helix</keyword>
<evidence type="ECO:0000313" key="4">
    <source>
        <dbReference type="EMBL" id="RKG37829.1"/>
    </source>
</evidence>
<dbReference type="RefSeq" id="WP_120384099.1">
    <property type="nucleotide sequence ID" value="NZ_RAXT01000016.1"/>
</dbReference>
<dbReference type="InterPro" id="IPR058647">
    <property type="entry name" value="BSH_CzcB-like"/>
</dbReference>
<evidence type="ECO:0000313" key="5">
    <source>
        <dbReference type="Proteomes" id="UP000280405"/>
    </source>
</evidence>
<feature type="compositionally biased region" description="Low complexity" evidence="1">
    <location>
        <begin position="21"/>
        <end position="36"/>
    </location>
</feature>
<evidence type="ECO:0000256" key="2">
    <source>
        <dbReference type="SAM" id="Phobius"/>
    </source>
</evidence>
<sequence>MTQEKPYPSDHNQSSDDTSDSKLNLESNSSTSSNEKLSAKTVTNQSTSSDESPKKSSSDKTDEQQHPEHIVHTVNDAQSNPENKTAPATPTPKNKALLAIGVIILVALLGLIAFGLWKSYQPKTIDVQGRVETETLHVSTKVPSRIEGIFVHDGQKVEKGQLLVTLSSPEIATSKQQALAGLQSALALQSSVDRGAQQENIDSLYANWQSLKAQENLAKTTFNRGQNLYQQGVISRQRRDEMQAAAISATQLTEAAYQQYARAKRGSTSQQKTSADAQVEIAKAAVAEANALEAETKLFSPISGTVSKTYGKPSELVAIGVPVVSILQDDEQWVSLNVREDQYTQVYQAQSLDGFIPALNKTVKFNIESIDAEGEFATIKTTRQTGGYDIRSFKIKLTPAAPLTDLKVGMSVIFKLKENP</sequence>
<organism evidence="4 5">
    <name type="scientific">Acinetobacter rongchengensis</name>
    <dbReference type="NCBI Taxonomy" id="2419601"/>
    <lineage>
        <taxon>Bacteria</taxon>
        <taxon>Pseudomonadati</taxon>
        <taxon>Pseudomonadota</taxon>
        <taxon>Gammaproteobacteria</taxon>
        <taxon>Moraxellales</taxon>
        <taxon>Moraxellaceae</taxon>
        <taxon>Acinetobacter</taxon>
    </lineage>
</organism>
<feature type="compositionally biased region" description="Basic and acidic residues" evidence="1">
    <location>
        <begin position="51"/>
        <end position="67"/>
    </location>
</feature>
<evidence type="ECO:0000259" key="3">
    <source>
        <dbReference type="Pfam" id="PF25973"/>
    </source>
</evidence>
<dbReference type="Proteomes" id="UP000280405">
    <property type="component" value="Unassembled WGS sequence"/>
</dbReference>
<feature type="compositionally biased region" description="Polar residues" evidence="1">
    <location>
        <begin position="75"/>
        <end position="92"/>
    </location>
</feature>
<dbReference type="PANTHER" id="PTHR30438:SF1">
    <property type="entry name" value="36 KDA ANTIGEN"/>
    <property type="match status" value="1"/>
</dbReference>
<feature type="domain" description="CzcB-like barrel-sandwich hybrid" evidence="3">
    <location>
        <begin position="135"/>
        <end position="307"/>
    </location>
</feature>
<dbReference type="AlphaFoldDB" id="A0A3A8EUK2"/>
<accession>A0A3A8EUK2</accession>
<dbReference type="SUPFAM" id="SSF111369">
    <property type="entry name" value="HlyD-like secretion proteins"/>
    <property type="match status" value="1"/>
</dbReference>
<dbReference type="PANTHER" id="PTHR30438">
    <property type="entry name" value="36 KDA ANTIGEN-RELATED"/>
    <property type="match status" value="1"/>
</dbReference>
<evidence type="ECO:0000256" key="1">
    <source>
        <dbReference type="SAM" id="MobiDB-lite"/>
    </source>
</evidence>
<dbReference type="EMBL" id="RAXT01000016">
    <property type="protein sequence ID" value="RKG37829.1"/>
    <property type="molecule type" value="Genomic_DNA"/>
</dbReference>
<dbReference type="Pfam" id="PF25973">
    <property type="entry name" value="BSH_CzcB"/>
    <property type="match status" value="1"/>
</dbReference>
<feature type="region of interest" description="Disordered" evidence="1">
    <location>
        <begin position="73"/>
        <end position="92"/>
    </location>
</feature>
<dbReference type="Gene3D" id="2.40.50.100">
    <property type="match status" value="1"/>
</dbReference>
<keyword evidence="5" id="KW-1185">Reference proteome</keyword>
<reference evidence="4 5" key="1">
    <citation type="submission" date="2018-09" db="EMBL/GenBank/DDBJ databases">
        <title>The draft genome of Acinetobacter spp. strains.</title>
        <authorList>
            <person name="Qin J."/>
            <person name="Feng Y."/>
            <person name="Zong Z."/>
        </authorList>
    </citation>
    <scope>NUCLEOTIDE SEQUENCE [LARGE SCALE GENOMIC DNA]</scope>
    <source>
        <strain evidence="4 5">WCHAc060115</strain>
    </source>
</reference>
<dbReference type="Gene3D" id="1.10.287.470">
    <property type="entry name" value="Helix hairpin bin"/>
    <property type="match status" value="1"/>
</dbReference>
<keyword evidence="2" id="KW-0812">Transmembrane</keyword>
<protein>
    <submittedName>
        <fullName evidence="4">Biotin/lipoyl-binding protein</fullName>
    </submittedName>
</protein>
<feature type="transmembrane region" description="Helical" evidence="2">
    <location>
        <begin position="96"/>
        <end position="117"/>
    </location>
</feature>
<proteinExistence type="predicted"/>
<gene>
    <name evidence="4" type="ORF">D7V20_09765</name>
</gene>
<name>A0A3A8EUK2_9GAMM</name>
<comment type="caution">
    <text evidence="4">The sequence shown here is derived from an EMBL/GenBank/DDBJ whole genome shotgun (WGS) entry which is preliminary data.</text>
</comment>
<dbReference type="Gene3D" id="2.40.30.170">
    <property type="match status" value="1"/>
</dbReference>
<keyword evidence="2" id="KW-0472">Membrane</keyword>
<dbReference type="OrthoDB" id="9793801at2"/>
<feature type="region of interest" description="Disordered" evidence="1">
    <location>
        <begin position="1"/>
        <end position="67"/>
    </location>
</feature>